<dbReference type="Proteomes" id="UP000567885">
    <property type="component" value="Unassembled WGS sequence"/>
</dbReference>
<protein>
    <submittedName>
        <fullName evidence="2">Uncharacterized protein</fullName>
    </submittedName>
</protein>
<evidence type="ECO:0000313" key="2">
    <source>
        <dbReference type="EMBL" id="KAF5670507.1"/>
    </source>
</evidence>
<comment type="caution">
    <text evidence="2">The sequence shown here is derived from an EMBL/GenBank/DDBJ whole genome shotgun (WGS) entry which is preliminary data.</text>
</comment>
<gene>
    <name evidence="2" type="ORF">FHETE_4414</name>
</gene>
<dbReference type="AlphaFoldDB" id="A0A8H5TLA7"/>
<proteinExistence type="predicted"/>
<dbReference type="OrthoDB" id="5343383at2759"/>
<evidence type="ECO:0000313" key="3">
    <source>
        <dbReference type="Proteomes" id="UP000567885"/>
    </source>
</evidence>
<organism evidence="2 3">
    <name type="scientific">Fusarium heterosporum</name>
    <dbReference type="NCBI Taxonomy" id="42747"/>
    <lineage>
        <taxon>Eukaryota</taxon>
        <taxon>Fungi</taxon>
        <taxon>Dikarya</taxon>
        <taxon>Ascomycota</taxon>
        <taxon>Pezizomycotina</taxon>
        <taxon>Sordariomycetes</taxon>
        <taxon>Hypocreomycetidae</taxon>
        <taxon>Hypocreales</taxon>
        <taxon>Nectriaceae</taxon>
        <taxon>Fusarium</taxon>
        <taxon>Fusarium heterosporum species complex</taxon>
    </lineage>
</organism>
<reference evidence="2 3" key="1">
    <citation type="submission" date="2020-05" db="EMBL/GenBank/DDBJ databases">
        <title>Identification and distribution of gene clusters putatively required for synthesis of sphingolipid metabolism inhibitors in phylogenetically diverse species of the filamentous fungus Fusarium.</title>
        <authorList>
            <person name="Kim H.-S."/>
            <person name="Busman M."/>
            <person name="Brown D.W."/>
            <person name="Divon H."/>
            <person name="Uhlig S."/>
            <person name="Proctor R.H."/>
        </authorList>
    </citation>
    <scope>NUCLEOTIDE SEQUENCE [LARGE SCALE GENOMIC DNA]</scope>
    <source>
        <strain evidence="2 3">NRRL 20693</strain>
    </source>
</reference>
<accession>A0A8H5TLA7</accession>
<name>A0A8H5TLA7_FUSHE</name>
<sequence length="268" mass="31141">MSNHPNSPIPLPSPPPSDGGSYAESDYSERSVQPRYTPQELGALFLDFYKFLTTLHYNESDLKIPPATGWPQITRESSKFANFKSDYTLEVLRHLPYFNEGDPITWFHYKSRLEDYTEIESSRLEFFQSLDADTPLAGKESGSTYYLLVKECLIVEELGGGCGQGPPVAVEDFFERLRELYRTLNLIPGRNRETIEAWHIPEIDRRITEEEVHAQTEEWGTELDIQYIRQVYRDHGWPLTLHWEEASGVIDKWQNEVEEGPRESAWYD</sequence>
<feature type="region of interest" description="Disordered" evidence="1">
    <location>
        <begin position="1"/>
        <end position="33"/>
    </location>
</feature>
<keyword evidence="3" id="KW-1185">Reference proteome</keyword>
<dbReference type="EMBL" id="JAAGWQ010000075">
    <property type="protein sequence ID" value="KAF5670507.1"/>
    <property type="molecule type" value="Genomic_DNA"/>
</dbReference>
<feature type="compositionally biased region" description="Pro residues" evidence="1">
    <location>
        <begin position="7"/>
        <end position="17"/>
    </location>
</feature>
<evidence type="ECO:0000256" key="1">
    <source>
        <dbReference type="SAM" id="MobiDB-lite"/>
    </source>
</evidence>